<gene>
    <name evidence="2" type="ORF">SCHPADRAFT_158637</name>
</gene>
<feature type="signal peptide" evidence="1">
    <location>
        <begin position="1"/>
        <end position="18"/>
    </location>
</feature>
<dbReference type="EMBL" id="KQ085903">
    <property type="protein sequence ID" value="KLO17548.1"/>
    <property type="molecule type" value="Genomic_DNA"/>
</dbReference>
<proteinExistence type="predicted"/>
<dbReference type="InParanoid" id="A0A0H2S7C7"/>
<keyword evidence="1" id="KW-0732">Signal</keyword>
<evidence type="ECO:0000256" key="1">
    <source>
        <dbReference type="SAM" id="SignalP"/>
    </source>
</evidence>
<name>A0A0H2S7C7_9AGAM</name>
<dbReference type="STRING" id="27342.A0A0H2S7C7"/>
<dbReference type="Proteomes" id="UP000053477">
    <property type="component" value="Unassembled WGS sequence"/>
</dbReference>
<sequence>MRVTLLTVALAFAHRAFATNDWTKACLGGSCSFDVEASRTSMGGSMQISGSQTSISDITPAAGWQILNCTDSTNSQTIRLVCTDESLGCQHIFQNGAKDTIVRLPQGCGNGPFVRVANHSISDDQSLPVDVTSKLMRRDGTTPQVHTLQIDDNFAQGSGQHGNVSFEIHAQGDFRVSGGSKQRKRQNGSGFGILNVNIPSQPVVPFNLNSTCPAADDTTQTQFMFGSVSLERAEFNTTIMLTSTGTVSPPNINSLSFSAPSDAIFMLASNFEASLQGSADGSFALGNEEFPTFSVAGVLDVAPAFSATGTASASALLLTNFIPETVFDISLINLQFTYPSNEPPAVANIPVPGLSFDLSALPVENSNTEFTVGAVLTLGVEVEAFLASDVVNLNTVYSFQSVISLDSTPTDDNNENAVLRRFQCT</sequence>
<reference evidence="2 3" key="1">
    <citation type="submission" date="2015-04" db="EMBL/GenBank/DDBJ databases">
        <title>Complete genome sequence of Schizopora paradoxa KUC8140, a cosmopolitan wood degrader in East Asia.</title>
        <authorList>
            <consortium name="DOE Joint Genome Institute"/>
            <person name="Min B."/>
            <person name="Park H."/>
            <person name="Jang Y."/>
            <person name="Kim J.-J."/>
            <person name="Kim K.H."/>
            <person name="Pangilinan J."/>
            <person name="Lipzen A."/>
            <person name="Riley R."/>
            <person name="Grigoriev I.V."/>
            <person name="Spatafora J.W."/>
            <person name="Choi I.-G."/>
        </authorList>
    </citation>
    <scope>NUCLEOTIDE SEQUENCE [LARGE SCALE GENOMIC DNA]</scope>
    <source>
        <strain evidence="2 3">KUC8140</strain>
    </source>
</reference>
<accession>A0A0H2S7C7</accession>
<dbReference type="AlphaFoldDB" id="A0A0H2S7C7"/>
<organism evidence="2 3">
    <name type="scientific">Schizopora paradoxa</name>
    <dbReference type="NCBI Taxonomy" id="27342"/>
    <lineage>
        <taxon>Eukaryota</taxon>
        <taxon>Fungi</taxon>
        <taxon>Dikarya</taxon>
        <taxon>Basidiomycota</taxon>
        <taxon>Agaricomycotina</taxon>
        <taxon>Agaricomycetes</taxon>
        <taxon>Hymenochaetales</taxon>
        <taxon>Schizoporaceae</taxon>
        <taxon>Schizopora</taxon>
    </lineage>
</organism>
<feature type="chain" id="PRO_5005202251" evidence="1">
    <location>
        <begin position="19"/>
        <end position="425"/>
    </location>
</feature>
<evidence type="ECO:0000313" key="2">
    <source>
        <dbReference type="EMBL" id="KLO17548.1"/>
    </source>
</evidence>
<dbReference type="OrthoDB" id="73875at2759"/>
<protein>
    <submittedName>
        <fullName evidence="2">Uncharacterized protein</fullName>
    </submittedName>
</protein>
<evidence type="ECO:0000313" key="3">
    <source>
        <dbReference type="Proteomes" id="UP000053477"/>
    </source>
</evidence>
<keyword evidence="3" id="KW-1185">Reference proteome</keyword>